<name>W7B7U6_9LIST</name>
<dbReference type="InterPro" id="IPR036388">
    <property type="entry name" value="WH-like_DNA-bd_sf"/>
</dbReference>
<organism evidence="1 2">
    <name type="scientific">Listeria grandensis FSL F6-0971</name>
    <dbReference type="NCBI Taxonomy" id="1265819"/>
    <lineage>
        <taxon>Bacteria</taxon>
        <taxon>Bacillati</taxon>
        <taxon>Bacillota</taxon>
        <taxon>Bacilli</taxon>
        <taxon>Bacillales</taxon>
        <taxon>Listeriaceae</taxon>
        <taxon>Listeria</taxon>
    </lineage>
</organism>
<dbReference type="InterPro" id="IPR036390">
    <property type="entry name" value="WH_DNA-bd_sf"/>
</dbReference>
<proteinExistence type="predicted"/>
<evidence type="ECO:0000313" key="1">
    <source>
        <dbReference type="EMBL" id="EUJ23304.1"/>
    </source>
</evidence>
<keyword evidence="2" id="KW-1185">Reference proteome</keyword>
<comment type="caution">
    <text evidence="1">The sequence shown here is derived from an EMBL/GenBank/DDBJ whole genome shotgun (WGS) entry which is preliminary data.</text>
</comment>
<dbReference type="SUPFAM" id="SSF46785">
    <property type="entry name" value="Winged helix' DNA-binding domain"/>
    <property type="match status" value="1"/>
</dbReference>
<gene>
    <name evidence="1" type="ORF">PGRAN_09026</name>
</gene>
<accession>W7B7U6</accession>
<dbReference type="AlphaFoldDB" id="W7B7U6"/>
<dbReference type="Gene3D" id="1.10.10.10">
    <property type="entry name" value="Winged helix-like DNA-binding domain superfamily/Winged helix DNA-binding domain"/>
    <property type="match status" value="1"/>
</dbReference>
<dbReference type="EMBL" id="AODD01000012">
    <property type="protein sequence ID" value="EUJ23304.1"/>
    <property type="molecule type" value="Genomic_DNA"/>
</dbReference>
<reference evidence="1 2" key="1">
    <citation type="journal article" date="2014" name="Int. J. Syst. Evol. Microbiol.">
        <title>Listeria floridensis sp. nov., Listeria aquatica sp. nov., Listeria cornellensis sp. nov., Listeria riparia sp. nov. and Listeria grandensis sp. nov., from agricultural and natural environments.</title>
        <authorList>
            <person name="den Bakker H.C."/>
            <person name="Warchocki S."/>
            <person name="Wright E.M."/>
            <person name="Allred A.F."/>
            <person name="Ahlstrom C."/>
            <person name="Manuel C.S."/>
            <person name="Stasiewicz M.J."/>
            <person name="Burrell A."/>
            <person name="Roof S."/>
            <person name="Strawn L."/>
            <person name="Fortes E.D."/>
            <person name="Nightingale K.K."/>
            <person name="Kephart D."/>
            <person name="Wiedmann M."/>
        </authorList>
    </citation>
    <scope>NUCLEOTIDE SEQUENCE [LARGE SCALE GENOMIC DNA]</scope>
    <source>
        <strain evidence="2">FSL F6-971</strain>
    </source>
</reference>
<dbReference type="PATRIC" id="fig|1265819.5.peg.1800"/>
<protein>
    <submittedName>
        <fullName evidence="1">MarR family protein</fullName>
    </submittedName>
</protein>
<sequence length="79" mass="9247">MNKEDEVLARVRELYNKMAWLNKLKMEESLKGYTPSEVHCIEYMEENADSNVTILADSCYMTRGAISKMTKKLIKKRLN</sequence>
<dbReference type="Proteomes" id="UP000019253">
    <property type="component" value="Unassembled WGS sequence"/>
</dbReference>
<evidence type="ECO:0000313" key="2">
    <source>
        <dbReference type="Proteomes" id="UP000019253"/>
    </source>
</evidence>
<dbReference type="STRING" id="1265819.PGRAN_09026"/>